<dbReference type="Gene3D" id="3.40.1260.10">
    <property type="entry name" value="DsrEFH-like"/>
    <property type="match status" value="1"/>
</dbReference>
<evidence type="ECO:0000313" key="1">
    <source>
        <dbReference type="EMBL" id="PTX53774.1"/>
    </source>
</evidence>
<proteinExistence type="predicted"/>
<dbReference type="Proteomes" id="UP000243978">
    <property type="component" value="Unassembled WGS sequence"/>
</dbReference>
<dbReference type="RefSeq" id="WP_107847420.1">
    <property type="nucleotide sequence ID" value="NZ_QBKS01000003.1"/>
</dbReference>
<dbReference type="EMBL" id="QBKS01000003">
    <property type="protein sequence ID" value="PTX53774.1"/>
    <property type="molecule type" value="Genomic_DNA"/>
</dbReference>
<reference evidence="1 2" key="1">
    <citation type="submission" date="2018-04" db="EMBL/GenBank/DDBJ databases">
        <title>Genomic Encyclopedia of Archaeal and Bacterial Type Strains, Phase II (KMG-II): from individual species to whole genera.</title>
        <authorList>
            <person name="Goeker M."/>
        </authorList>
    </citation>
    <scope>NUCLEOTIDE SEQUENCE [LARGE SCALE GENOMIC DNA]</scope>
    <source>
        <strain evidence="1 2">DSM 100977</strain>
    </source>
</reference>
<organism evidence="1 2">
    <name type="scientific">Litoreibacter ponti</name>
    <dbReference type="NCBI Taxonomy" id="1510457"/>
    <lineage>
        <taxon>Bacteria</taxon>
        <taxon>Pseudomonadati</taxon>
        <taxon>Pseudomonadota</taxon>
        <taxon>Alphaproteobacteria</taxon>
        <taxon>Rhodobacterales</taxon>
        <taxon>Roseobacteraceae</taxon>
        <taxon>Litoreibacter</taxon>
    </lineage>
</organism>
<sequence>MSKTAIVIYSDPKANSEEALGRVFNAMFLAYELKEKKQDVALIFQGTGVRWVRELVTPDHPANALYTAVADTVVGACQGCADVFGATEDVQSTDVALVAEKAIPGTSGVIDLSRYLDEGYRLVTF</sequence>
<protein>
    <submittedName>
        <fullName evidence="1">Uncharacterized protein</fullName>
    </submittedName>
</protein>
<dbReference type="InterPro" id="IPR027396">
    <property type="entry name" value="DsrEFH-like"/>
</dbReference>
<keyword evidence="2" id="KW-1185">Reference proteome</keyword>
<name>A0A2T6BCL1_9RHOB</name>
<dbReference type="OrthoDB" id="9807925at2"/>
<gene>
    <name evidence="1" type="ORF">C8N43_3817</name>
</gene>
<comment type="caution">
    <text evidence="1">The sequence shown here is derived from an EMBL/GenBank/DDBJ whole genome shotgun (WGS) entry which is preliminary data.</text>
</comment>
<dbReference type="SUPFAM" id="SSF75169">
    <property type="entry name" value="DsrEFH-like"/>
    <property type="match status" value="1"/>
</dbReference>
<dbReference type="AlphaFoldDB" id="A0A2T6BCL1"/>
<accession>A0A2T6BCL1</accession>
<evidence type="ECO:0000313" key="2">
    <source>
        <dbReference type="Proteomes" id="UP000243978"/>
    </source>
</evidence>
<dbReference type="Pfam" id="PF02635">
    <property type="entry name" value="DsrE"/>
    <property type="match status" value="1"/>
</dbReference>
<dbReference type="InterPro" id="IPR003787">
    <property type="entry name" value="Sulphur_relay_DsrE/F-like"/>
</dbReference>